<dbReference type="AlphaFoldDB" id="A0AAV6M1G7"/>
<dbReference type="EMBL" id="JAGKQH010000018">
    <property type="protein sequence ID" value="KAG6573921.1"/>
    <property type="molecule type" value="Genomic_DNA"/>
</dbReference>
<organism evidence="1 2">
    <name type="scientific">Cucurbita argyrosperma subsp. sororia</name>
    <dbReference type="NCBI Taxonomy" id="37648"/>
    <lineage>
        <taxon>Eukaryota</taxon>
        <taxon>Viridiplantae</taxon>
        <taxon>Streptophyta</taxon>
        <taxon>Embryophyta</taxon>
        <taxon>Tracheophyta</taxon>
        <taxon>Spermatophyta</taxon>
        <taxon>Magnoliopsida</taxon>
        <taxon>eudicotyledons</taxon>
        <taxon>Gunneridae</taxon>
        <taxon>Pentapetalae</taxon>
        <taxon>rosids</taxon>
        <taxon>fabids</taxon>
        <taxon>Cucurbitales</taxon>
        <taxon>Cucurbitaceae</taxon>
        <taxon>Cucurbiteae</taxon>
        <taxon>Cucurbita</taxon>
    </lineage>
</organism>
<protein>
    <submittedName>
        <fullName evidence="1">Uncharacterized protein</fullName>
    </submittedName>
</protein>
<feature type="non-terminal residue" evidence="1">
    <location>
        <position position="1"/>
    </location>
</feature>
<keyword evidence="2" id="KW-1185">Reference proteome</keyword>
<evidence type="ECO:0000313" key="2">
    <source>
        <dbReference type="Proteomes" id="UP000685013"/>
    </source>
</evidence>
<reference evidence="1 2" key="1">
    <citation type="journal article" date="2021" name="Hortic Res">
        <title>The domestication of Cucurbita argyrosperma as revealed by the genome of its wild relative.</title>
        <authorList>
            <person name="Barrera-Redondo J."/>
            <person name="Sanchez-de la Vega G."/>
            <person name="Aguirre-Liguori J.A."/>
            <person name="Castellanos-Morales G."/>
            <person name="Gutierrez-Guerrero Y.T."/>
            <person name="Aguirre-Dugua X."/>
            <person name="Aguirre-Planter E."/>
            <person name="Tenaillon M.I."/>
            <person name="Lira-Saade R."/>
            <person name="Eguiarte L.E."/>
        </authorList>
    </citation>
    <scope>NUCLEOTIDE SEQUENCE [LARGE SCALE GENOMIC DNA]</scope>
    <source>
        <strain evidence="1">JBR-2021</strain>
    </source>
</reference>
<sequence length="147" mass="16900">MPKLKHSLFNGFHTLHLSSFSHSSLYLVRQWLRLHGRDAPAHSPILALSIQFNHNLLTFRYCFRPIRSAFSLSLFFDSISCLSTYLPNASNRSRWGTKISTMLADRSLTVTSSRYFHEISLNRVMISSSPIYDDVRSLFLAPISFLT</sequence>
<evidence type="ECO:0000313" key="1">
    <source>
        <dbReference type="EMBL" id="KAG6573921.1"/>
    </source>
</evidence>
<comment type="caution">
    <text evidence="1">The sequence shown here is derived from an EMBL/GenBank/DDBJ whole genome shotgun (WGS) entry which is preliminary data.</text>
</comment>
<accession>A0AAV6M1G7</accession>
<dbReference type="Proteomes" id="UP000685013">
    <property type="component" value="Chromosome 18"/>
</dbReference>
<name>A0AAV6M1G7_9ROSI</name>
<proteinExistence type="predicted"/>
<gene>
    <name evidence="1" type="ORF">SDJN03_27808</name>
</gene>